<evidence type="ECO:0000256" key="2">
    <source>
        <dbReference type="ARBA" id="ARBA00022792"/>
    </source>
</evidence>
<evidence type="ECO:0000256" key="3">
    <source>
        <dbReference type="ARBA" id="ARBA00023128"/>
    </source>
</evidence>
<comment type="cofactor">
    <cofactor evidence="6">
        <name>Zn(2+)</name>
        <dbReference type="ChEBI" id="CHEBI:29105"/>
    </cofactor>
</comment>
<keyword evidence="2 6" id="KW-0999">Mitochondrion inner membrane</keyword>
<keyword evidence="4 6" id="KW-0472">Membrane</keyword>
<evidence type="ECO:0000313" key="7">
    <source>
        <dbReference type="Proteomes" id="UP000887574"/>
    </source>
</evidence>
<dbReference type="InterPro" id="IPR027540">
    <property type="entry name" value="Coq4_euk"/>
</dbReference>
<dbReference type="HAMAP" id="MF_03111">
    <property type="entry name" value="Coq4"/>
    <property type="match status" value="1"/>
</dbReference>
<evidence type="ECO:0000256" key="4">
    <source>
        <dbReference type="ARBA" id="ARBA00023136"/>
    </source>
</evidence>
<keyword evidence="3 6" id="KW-0496">Mitochondrion</keyword>
<feature type="binding site" evidence="6">
    <location>
        <position position="402"/>
    </location>
    <ligand>
        <name>Zn(2+)</name>
        <dbReference type="ChEBI" id="CHEBI:29105"/>
    </ligand>
</feature>
<keyword evidence="5 6" id="KW-0456">Lyase</keyword>
<dbReference type="WBParaSite" id="jg4097">
    <property type="protein sequence ID" value="jg4097"/>
    <property type="gene ID" value="jg4097"/>
</dbReference>
<evidence type="ECO:0000313" key="8">
    <source>
        <dbReference type="WBParaSite" id="jg4097"/>
    </source>
</evidence>
<dbReference type="Pfam" id="PF05019">
    <property type="entry name" value="Coq4"/>
    <property type="match status" value="1"/>
</dbReference>
<comment type="function">
    <text evidence="6">Lyase that catalyzes the C1-decarboxylation of 4-hydroxy-3-methoxy-5-(all-trans-polyprenyl)benzoic acid into 2-methoxy-6-(all-trans-polyprenyl)phenol during ubiquinone biosynthesis.</text>
</comment>
<feature type="binding site" evidence="6">
    <location>
        <position position="398"/>
    </location>
    <ligand>
        <name>Zn(2+)</name>
        <dbReference type="ChEBI" id="CHEBI:29105"/>
    </ligand>
</feature>
<evidence type="ECO:0000256" key="6">
    <source>
        <dbReference type="HAMAP-Rule" id="MF_03111"/>
    </source>
</evidence>
<name>A0A915E9X5_9BILA</name>
<proteinExistence type="inferred from homology"/>
<accession>A0A915E9X5</accession>
<dbReference type="EC" id="4.1.1.130" evidence="6"/>
<dbReference type="GO" id="GO:0008270">
    <property type="term" value="F:zinc ion binding"/>
    <property type="evidence" value="ECO:0007669"/>
    <property type="project" value="UniProtKB-UniRule"/>
</dbReference>
<keyword evidence="6" id="KW-0862">Zinc</keyword>
<organism evidence="7 8">
    <name type="scientific">Ditylenchus dipsaci</name>
    <dbReference type="NCBI Taxonomy" id="166011"/>
    <lineage>
        <taxon>Eukaryota</taxon>
        <taxon>Metazoa</taxon>
        <taxon>Ecdysozoa</taxon>
        <taxon>Nematoda</taxon>
        <taxon>Chromadorea</taxon>
        <taxon>Rhabditida</taxon>
        <taxon>Tylenchina</taxon>
        <taxon>Tylenchomorpha</taxon>
        <taxon>Sphaerularioidea</taxon>
        <taxon>Anguinidae</taxon>
        <taxon>Anguininae</taxon>
        <taxon>Ditylenchus</taxon>
    </lineage>
</organism>
<evidence type="ECO:0000256" key="5">
    <source>
        <dbReference type="ARBA" id="ARBA00023239"/>
    </source>
</evidence>
<dbReference type="PANTHER" id="PTHR12922">
    <property type="entry name" value="UBIQUINONE BIOSYNTHESIS PROTEIN"/>
    <property type="match status" value="1"/>
</dbReference>
<keyword evidence="6" id="KW-0479">Metal-binding</keyword>
<reference evidence="8" key="1">
    <citation type="submission" date="2022-11" db="UniProtKB">
        <authorList>
            <consortium name="WormBaseParasite"/>
        </authorList>
    </citation>
    <scope>IDENTIFICATION</scope>
</reference>
<dbReference type="AlphaFoldDB" id="A0A915E9X5"/>
<dbReference type="GO" id="GO:0120539">
    <property type="term" value="F:4-hydroxy-3-methoxy-5-polyprenylbenzoate decarboxylase activity"/>
    <property type="evidence" value="ECO:0007669"/>
    <property type="project" value="UniProtKB-EC"/>
</dbReference>
<keyword evidence="7" id="KW-1185">Reference proteome</keyword>
<comment type="catalytic activity">
    <reaction evidence="6">
        <text>a 4-hydroxy-3-methoxy-5-(all-trans-polyprenyl)benzoate + H(+) = a 2-methoxy-6-(all-trans-polyprenyl)phenol + CO2</text>
        <dbReference type="Rhea" id="RHEA:81179"/>
        <dbReference type="Rhea" id="RHEA-COMP:9551"/>
        <dbReference type="Rhea" id="RHEA-COMP:10931"/>
        <dbReference type="ChEBI" id="CHEBI:15378"/>
        <dbReference type="ChEBI" id="CHEBI:16526"/>
        <dbReference type="ChEBI" id="CHEBI:62731"/>
        <dbReference type="ChEBI" id="CHEBI:84443"/>
        <dbReference type="EC" id="4.1.1.130"/>
    </reaction>
</comment>
<dbReference type="InterPro" id="IPR007715">
    <property type="entry name" value="Coq4"/>
</dbReference>
<comment type="pathway">
    <text evidence="6">Cofactor biosynthesis; ubiquinone biosynthesis.</text>
</comment>
<comment type="subcellular location">
    <subcellularLocation>
        <location evidence="6">Mitochondrion inner membrane</location>
        <topology evidence="6">Peripheral membrane protein</topology>
        <orientation evidence="6">Matrix side</orientation>
    </subcellularLocation>
</comment>
<evidence type="ECO:0000256" key="1">
    <source>
        <dbReference type="ARBA" id="ARBA00022688"/>
    </source>
</evidence>
<dbReference type="PANTHER" id="PTHR12922:SF7">
    <property type="entry name" value="UBIQUINONE BIOSYNTHESIS PROTEIN COQ4 HOMOLOG, MITOCHONDRIAL"/>
    <property type="match status" value="1"/>
</dbReference>
<feature type="binding site" evidence="6">
    <location>
        <position position="414"/>
    </location>
    <ligand>
        <name>Zn(2+)</name>
        <dbReference type="ChEBI" id="CHEBI:29105"/>
    </ligand>
</feature>
<comment type="similarity">
    <text evidence="6">Belongs to the COQ4 family.</text>
</comment>
<dbReference type="GO" id="GO:0031314">
    <property type="term" value="C:extrinsic component of mitochondrial inner membrane"/>
    <property type="evidence" value="ECO:0007669"/>
    <property type="project" value="UniProtKB-UniRule"/>
</dbReference>
<keyword evidence="1 6" id="KW-0831">Ubiquinone biosynthesis</keyword>
<protein>
    <recommendedName>
        <fullName evidence="6">Ubiquinone biosynthesis protein COQ4 homolog, mitochondrial</fullName>
    </recommendedName>
    <alternativeName>
        <fullName evidence="6">4-hydroxy-3-methoxy-5-polyprenylbenzoate decarboxylase</fullName>
        <ecNumber evidence="6">4.1.1.130</ecNumber>
    </alternativeName>
    <alternativeName>
        <fullName evidence="6">Coenzyme Q biosynthesis protein 4 homolog</fullName>
    </alternativeName>
</protein>
<feature type="binding site" evidence="6">
    <location>
        <position position="399"/>
    </location>
    <ligand>
        <name>Zn(2+)</name>
        <dbReference type="ChEBI" id="CHEBI:29105"/>
    </ligand>
</feature>
<comment type="subunit">
    <text evidence="6">Component of a multi-subunit COQ enzyme complex.</text>
</comment>
<sequence length="495" mass="56557">MNVEPAPPLVLRIRPVEDLSTLANYTKSSIWTQERESAQFPDHLLKETNAYGNADVDLQELKKYRLLDFPANPTSLRFDIPDNLSSFFNAEHAILFSDSGRKDVERILLLGRSANSDWAHVVVYLDGDGTFEMCSAPFKQVYVVLADRGDGFHIPIAHALLPNKKRATYDKMWSSIKSKYPTLQPEFFSCDFGATRTLHQYLGTICGISMIVFCKTDLVQTTLTNLITESYKDFLEMSPIHLLSFKNLRAQEKDIENFFFGFGKLRDIVIKNSLASSSKKIRLCSRLKSPSGSMVKESSSLGGICHNVHNESEERDMIATMAETTRDSTGQQLLRNKPRISGETIDREYIRSLPDGTLGREYARFLDGLQTSPDARPPVQYIDDDELVYVMQRYRETHDFTHTLLEMRPNMLGEVTVKYFEAIQLGLPMCITAAIFGGTRLGPQHREQLLKHNLPWVVEQAKNSRFLLAVDWENRFEQKVWDMQSEFNIQPFSPL</sequence>
<dbReference type="Proteomes" id="UP000887574">
    <property type="component" value="Unplaced"/>
</dbReference>